<keyword evidence="6 9" id="KW-0067">ATP-binding</keyword>
<protein>
    <submittedName>
        <fullName evidence="9">Oligopeptide ABC transporter ATP-binding protein</fullName>
    </submittedName>
</protein>
<dbReference type="Gene3D" id="3.40.50.300">
    <property type="entry name" value="P-loop containing nucleotide triphosphate hydrolases"/>
    <property type="match status" value="1"/>
</dbReference>
<comment type="similarity">
    <text evidence="2">Belongs to the ABC transporter superfamily.</text>
</comment>
<dbReference type="PANTHER" id="PTHR43297">
    <property type="entry name" value="OLIGOPEPTIDE TRANSPORT ATP-BINDING PROTEIN APPD"/>
    <property type="match status" value="1"/>
</dbReference>
<evidence type="ECO:0000313" key="9">
    <source>
        <dbReference type="EMBL" id="EMT53955.1"/>
    </source>
</evidence>
<reference evidence="9 10" key="1">
    <citation type="submission" date="2013-03" db="EMBL/GenBank/DDBJ databases">
        <title>Assembly of a new bacterial strain Brevibacillus borstelensis AK1.</title>
        <authorList>
            <person name="Rajan I."/>
            <person name="PoliReddy D."/>
            <person name="Sugumar T."/>
            <person name="Rathinam K."/>
            <person name="Alqarawi S."/>
            <person name="Khalil A.B."/>
            <person name="Sivakumar N."/>
        </authorList>
    </citation>
    <scope>NUCLEOTIDE SEQUENCE [LARGE SCALE GENOMIC DNA]</scope>
    <source>
        <strain evidence="9 10">AK1</strain>
    </source>
</reference>
<sequence length="274" mass="30333">MSELLQVESLCIGLKQTGKPIVKQVSFALRKGAALAVVGESGSGKTLTCKAILRLLHDRTFTVSGSIRYRGQELLAASERDMRALRGNRIAMIVQHPMMAFDPTATIGTQITETIMAHRRISKRDAYSSGVRALERMNLPRCEQLMNSYPSELSGGMLQRIVIALAIIHEPDVIIADEPTTALDVRNQSMVLQELKQLKQSGIGLLLVTHDFGVAAGLADEMLVMREGEVIERGTVHDVFAAPREAYTKELLEARILMRKEDRHDRDEGCIQTV</sequence>
<dbReference type="GO" id="GO:0016887">
    <property type="term" value="F:ATP hydrolysis activity"/>
    <property type="evidence" value="ECO:0007669"/>
    <property type="project" value="InterPro"/>
</dbReference>
<dbReference type="PANTHER" id="PTHR43297:SF2">
    <property type="entry name" value="DIPEPTIDE TRANSPORT ATP-BINDING PROTEIN DPPD"/>
    <property type="match status" value="1"/>
</dbReference>
<keyword evidence="7" id="KW-0472">Membrane</keyword>
<name>M8EEP4_9BACL</name>
<evidence type="ECO:0000256" key="7">
    <source>
        <dbReference type="ARBA" id="ARBA00023136"/>
    </source>
</evidence>
<evidence type="ECO:0000256" key="1">
    <source>
        <dbReference type="ARBA" id="ARBA00004202"/>
    </source>
</evidence>
<evidence type="ECO:0000259" key="8">
    <source>
        <dbReference type="PROSITE" id="PS50893"/>
    </source>
</evidence>
<dbReference type="SUPFAM" id="SSF52540">
    <property type="entry name" value="P-loop containing nucleoside triphosphate hydrolases"/>
    <property type="match status" value="1"/>
</dbReference>
<dbReference type="EMBL" id="APBN01000001">
    <property type="protein sequence ID" value="EMT53955.1"/>
    <property type="molecule type" value="Genomic_DNA"/>
</dbReference>
<dbReference type="Pfam" id="PF00005">
    <property type="entry name" value="ABC_tran"/>
    <property type="match status" value="1"/>
</dbReference>
<dbReference type="GO" id="GO:0005886">
    <property type="term" value="C:plasma membrane"/>
    <property type="evidence" value="ECO:0007669"/>
    <property type="project" value="UniProtKB-SubCell"/>
</dbReference>
<comment type="caution">
    <text evidence="9">The sequence shown here is derived from an EMBL/GenBank/DDBJ whole genome shotgun (WGS) entry which is preliminary data.</text>
</comment>
<evidence type="ECO:0000256" key="6">
    <source>
        <dbReference type="ARBA" id="ARBA00022840"/>
    </source>
</evidence>
<dbReference type="PROSITE" id="PS00211">
    <property type="entry name" value="ABC_TRANSPORTER_1"/>
    <property type="match status" value="1"/>
</dbReference>
<comment type="subcellular location">
    <subcellularLocation>
        <location evidence="1">Cell membrane</location>
        <topology evidence="1">Peripheral membrane protein</topology>
    </subcellularLocation>
</comment>
<dbReference type="InterPro" id="IPR050388">
    <property type="entry name" value="ABC_Ni/Peptide_Import"/>
</dbReference>
<dbReference type="Proteomes" id="UP000012081">
    <property type="component" value="Unassembled WGS sequence"/>
</dbReference>
<evidence type="ECO:0000313" key="10">
    <source>
        <dbReference type="Proteomes" id="UP000012081"/>
    </source>
</evidence>
<dbReference type="STRING" id="1300222.I532_00075"/>
<dbReference type="PATRIC" id="fig|1300222.3.peg.16"/>
<organism evidence="9 10">
    <name type="scientific">Brevibacillus borstelensis AK1</name>
    <dbReference type="NCBI Taxonomy" id="1300222"/>
    <lineage>
        <taxon>Bacteria</taxon>
        <taxon>Bacillati</taxon>
        <taxon>Bacillota</taxon>
        <taxon>Bacilli</taxon>
        <taxon>Bacillales</taxon>
        <taxon>Paenibacillaceae</taxon>
        <taxon>Brevibacillus</taxon>
    </lineage>
</organism>
<dbReference type="RefSeq" id="WP_003385609.1">
    <property type="nucleotide sequence ID" value="NZ_APBN01000001.1"/>
</dbReference>
<feature type="domain" description="ABC transporter" evidence="8">
    <location>
        <begin position="5"/>
        <end position="252"/>
    </location>
</feature>
<evidence type="ECO:0000256" key="2">
    <source>
        <dbReference type="ARBA" id="ARBA00005417"/>
    </source>
</evidence>
<gene>
    <name evidence="9" type="ORF">I532_00075</name>
</gene>
<evidence type="ECO:0000256" key="5">
    <source>
        <dbReference type="ARBA" id="ARBA00022741"/>
    </source>
</evidence>
<dbReference type="PROSITE" id="PS50893">
    <property type="entry name" value="ABC_TRANSPORTER_2"/>
    <property type="match status" value="1"/>
</dbReference>
<dbReference type="InterPro" id="IPR027417">
    <property type="entry name" value="P-loop_NTPase"/>
</dbReference>
<keyword evidence="10" id="KW-1185">Reference proteome</keyword>
<evidence type="ECO:0000256" key="3">
    <source>
        <dbReference type="ARBA" id="ARBA00022448"/>
    </source>
</evidence>
<accession>M8EEP4</accession>
<dbReference type="InterPro" id="IPR003593">
    <property type="entry name" value="AAA+_ATPase"/>
</dbReference>
<dbReference type="GO" id="GO:0005524">
    <property type="term" value="F:ATP binding"/>
    <property type="evidence" value="ECO:0007669"/>
    <property type="project" value="UniProtKB-KW"/>
</dbReference>
<keyword evidence="4" id="KW-1003">Cell membrane</keyword>
<dbReference type="CDD" id="cd03257">
    <property type="entry name" value="ABC_NikE_OppD_transporters"/>
    <property type="match status" value="1"/>
</dbReference>
<dbReference type="AlphaFoldDB" id="M8EEP4"/>
<dbReference type="InterPro" id="IPR017871">
    <property type="entry name" value="ABC_transporter-like_CS"/>
</dbReference>
<keyword evidence="5" id="KW-0547">Nucleotide-binding</keyword>
<proteinExistence type="inferred from homology"/>
<keyword evidence="3" id="KW-0813">Transport</keyword>
<dbReference type="SMART" id="SM00382">
    <property type="entry name" value="AAA"/>
    <property type="match status" value="1"/>
</dbReference>
<evidence type="ECO:0000256" key="4">
    <source>
        <dbReference type="ARBA" id="ARBA00022475"/>
    </source>
</evidence>
<dbReference type="OrthoDB" id="9802264at2"/>
<dbReference type="InterPro" id="IPR003439">
    <property type="entry name" value="ABC_transporter-like_ATP-bd"/>
</dbReference>